<dbReference type="GeneID" id="54466634"/>
<dbReference type="Proteomes" id="UP000504636">
    <property type="component" value="Unplaced"/>
</dbReference>
<keyword evidence="2" id="KW-1185">Reference proteome</keyword>
<evidence type="ECO:0008006" key="4">
    <source>
        <dbReference type="Google" id="ProtNLM"/>
    </source>
</evidence>
<dbReference type="AlphaFoldDB" id="A0A6A6YF53"/>
<name>A0A6A6YF53_9PEZI</name>
<reference evidence="1 3" key="1">
    <citation type="journal article" date="2020" name="Stud. Mycol.">
        <title>101 Dothideomycetes genomes: a test case for predicting lifestyles and emergence of pathogens.</title>
        <authorList>
            <person name="Haridas S."/>
            <person name="Albert R."/>
            <person name="Binder M."/>
            <person name="Bloem J."/>
            <person name="Labutti K."/>
            <person name="Salamov A."/>
            <person name="Andreopoulos B."/>
            <person name="Baker S."/>
            <person name="Barry K."/>
            <person name="Bills G."/>
            <person name="Bluhm B."/>
            <person name="Cannon C."/>
            <person name="Castanera R."/>
            <person name="Culley D."/>
            <person name="Daum C."/>
            <person name="Ezra D."/>
            <person name="Gonzalez J."/>
            <person name="Henrissat B."/>
            <person name="Kuo A."/>
            <person name="Liang C."/>
            <person name="Lipzen A."/>
            <person name="Lutzoni F."/>
            <person name="Magnuson J."/>
            <person name="Mondo S."/>
            <person name="Nolan M."/>
            <person name="Ohm R."/>
            <person name="Pangilinan J."/>
            <person name="Park H.-J."/>
            <person name="Ramirez L."/>
            <person name="Alfaro M."/>
            <person name="Sun H."/>
            <person name="Tritt A."/>
            <person name="Yoshinaga Y."/>
            <person name="Zwiers L.-H."/>
            <person name="Turgeon B."/>
            <person name="Goodwin S."/>
            <person name="Spatafora J."/>
            <person name="Crous P."/>
            <person name="Grigoriev I."/>
        </authorList>
    </citation>
    <scope>NUCLEOTIDE SEQUENCE</scope>
    <source>
        <strain evidence="1 3">CBS 304.34</strain>
    </source>
</reference>
<organism evidence="1">
    <name type="scientific">Mytilinidion resinicola</name>
    <dbReference type="NCBI Taxonomy" id="574789"/>
    <lineage>
        <taxon>Eukaryota</taxon>
        <taxon>Fungi</taxon>
        <taxon>Dikarya</taxon>
        <taxon>Ascomycota</taxon>
        <taxon>Pezizomycotina</taxon>
        <taxon>Dothideomycetes</taxon>
        <taxon>Pleosporomycetidae</taxon>
        <taxon>Mytilinidiales</taxon>
        <taxon>Mytilinidiaceae</taxon>
        <taxon>Mytilinidion</taxon>
    </lineage>
</organism>
<reference evidence="3" key="3">
    <citation type="submission" date="2025-04" db="UniProtKB">
        <authorList>
            <consortium name="RefSeq"/>
        </authorList>
    </citation>
    <scope>IDENTIFICATION</scope>
    <source>
        <strain evidence="3">CBS 304.34</strain>
    </source>
</reference>
<dbReference type="RefSeq" id="XP_033574203.1">
    <property type="nucleotide sequence ID" value="XM_033725741.1"/>
</dbReference>
<proteinExistence type="predicted"/>
<dbReference type="PANTHER" id="PTHR47843:SF5">
    <property type="entry name" value="BTB_POZ DOMAIN PROTEIN"/>
    <property type="match status" value="1"/>
</dbReference>
<accession>A0A6A6YF53</accession>
<protein>
    <recommendedName>
        <fullName evidence="4">BTB domain-containing protein</fullName>
    </recommendedName>
</protein>
<dbReference type="EMBL" id="MU003705">
    <property type="protein sequence ID" value="KAF2807239.1"/>
    <property type="molecule type" value="Genomic_DNA"/>
</dbReference>
<gene>
    <name evidence="1 3" type="ORF">BDZ99DRAFT_522857</name>
</gene>
<evidence type="ECO:0000313" key="1">
    <source>
        <dbReference type="EMBL" id="KAF2807239.1"/>
    </source>
</evidence>
<dbReference type="SUPFAM" id="SSF54695">
    <property type="entry name" value="POZ domain"/>
    <property type="match status" value="1"/>
</dbReference>
<dbReference type="Gene3D" id="3.30.710.10">
    <property type="entry name" value="Potassium Channel Kv1.1, Chain A"/>
    <property type="match status" value="1"/>
</dbReference>
<sequence length="223" mass="24957">MLGEPATKHEDLLGGIRRLDKNELYSDLTITCGGDVYKAHNLVVCSQSSAEEGRIDLPEDDPWMVERMIYYFYHLDYLPTTRMNMCKLSGLDPLGDDRCPCISATHMKCSIDTDECLITHSYMYSMGDRFGSPGLRDMASAKFTAALVQHGTTTGLPPVIPVVCATTPDSDPVLRTLVAQDIVTYKGFLEDKILQISLREHPVMAYYVLRAEHPDLNLPLPRI</sequence>
<evidence type="ECO:0000313" key="2">
    <source>
        <dbReference type="Proteomes" id="UP000504636"/>
    </source>
</evidence>
<reference evidence="3" key="2">
    <citation type="submission" date="2020-04" db="EMBL/GenBank/DDBJ databases">
        <authorList>
            <consortium name="NCBI Genome Project"/>
        </authorList>
    </citation>
    <scope>NUCLEOTIDE SEQUENCE</scope>
    <source>
        <strain evidence="3">CBS 304.34</strain>
    </source>
</reference>
<dbReference type="InterPro" id="IPR011333">
    <property type="entry name" value="SKP1/BTB/POZ_sf"/>
</dbReference>
<evidence type="ECO:0000313" key="3">
    <source>
        <dbReference type="RefSeq" id="XP_033574203.1"/>
    </source>
</evidence>
<dbReference type="CDD" id="cd18186">
    <property type="entry name" value="BTB_POZ_ZBTB_KLHL-like"/>
    <property type="match status" value="1"/>
</dbReference>
<dbReference type="PANTHER" id="PTHR47843">
    <property type="entry name" value="BTB DOMAIN-CONTAINING PROTEIN-RELATED"/>
    <property type="match status" value="1"/>
</dbReference>
<dbReference type="OrthoDB" id="6359816at2759"/>